<dbReference type="SMART" id="SM00365">
    <property type="entry name" value="LRR_SD22"/>
    <property type="match status" value="5"/>
</dbReference>
<evidence type="ECO:0000256" key="6">
    <source>
        <dbReference type="ARBA" id="ARBA00022692"/>
    </source>
</evidence>
<dbReference type="AlphaFoldDB" id="A0A8K0IPE4"/>
<keyword evidence="4" id="KW-1003">Cell membrane</keyword>
<keyword evidence="5" id="KW-0433">Leucine-rich repeat</keyword>
<comment type="similarity">
    <text evidence="3">Belongs to the RLP family.</text>
</comment>
<evidence type="ECO:0000256" key="10">
    <source>
        <dbReference type="ARBA" id="ARBA00023136"/>
    </source>
</evidence>
<keyword evidence="8" id="KW-0677">Repeat</keyword>
<evidence type="ECO:0000256" key="8">
    <source>
        <dbReference type="ARBA" id="ARBA00022737"/>
    </source>
</evidence>
<dbReference type="InterPro" id="IPR032675">
    <property type="entry name" value="LRR_dom_sf"/>
</dbReference>
<dbReference type="Pfam" id="PF00560">
    <property type="entry name" value="LRR_1"/>
    <property type="match status" value="9"/>
</dbReference>
<dbReference type="SUPFAM" id="SSF52058">
    <property type="entry name" value="L domain-like"/>
    <property type="match status" value="2"/>
</dbReference>
<dbReference type="InterPro" id="IPR001611">
    <property type="entry name" value="Leu-rich_rpt"/>
</dbReference>
<comment type="caution">
    <text evidence="13">The sequence shown here is derived from an EMBL/GenBank/DDBJ whole genome shotgun (WGS) entry which is preliminary data.</text>
</comment>
<evidence type="ECO:0000259" key="12">
    <source>
        <dbReference type="Pfam" id="PF08263"/>
    </source>
</evidence>
<feature type="domain" description="Leucine-rich repeat-containing N-terminal plant-type" evidence="12">
    <location>
        <begin position="39"/>
        <end position="76"/>
    </location>
</feature>
<evidence type="ECO:0000313" key="13">
    <source>
        <dbReference type="EMBL" id="KAG1362823.1"/>
    </source>
</evidence>
<organism evidence="13 14">
    <name type="scientific">Cocos nucifera</name>
    <name type="common">Coconut palm</name>
    <dbReference type="NCBI Taxonomy" id="13894"/>
    <lineage>
        <taxon>Eukaryota</taxon>
        <taxon>Viridiplantae</taxon>
        <taxon>Streptophyta</taxon>
        <taxon>Embryophyta</taxon>
        <taxon>Tracheophyta</taxon>
        <taxon>Spermatophyta</taxon>
        <taxon>Magnoliopsida</taxon>
        <taxon>Liliopsida</taxon>
        <taxon>Arecaceae</taxon>
        <taxon>Arecoideae</taxon>
        <taxon>Cocoseae</taxon>
        <taxon>Attaleinae</taxon>
        <taxon>Cocos</taxon>
    </lineage>
</organism>
<gene>
    <name evidence="13" type="ORF">COCNU_10G010420</name>
</gene>
<dbReference type="Pfam" id="PF08263">
    <property type="entry name" value="LRRNT_2"/>
    <property type="match status" value="1"/>
</dbReference>
<keyword evidence="6 11" id="KW-0812">Transmembrane</keyword>
<keyword evidence="14" id="KW-1185">Reference proteome</keyword>
<dbReference type="OrthoDB" id="785701at2759"/>
<reference evidence="13" key="2">
    <citation type="submission" date="2019-07" db="EMBL/GenBank/DDBJ databases">
        <authorList>
            <person name="Yang Y."/>
            <person name="Bocs S."/>
            <person name="Baudouin L."/>
        </authorList>
    </citation>
    <scope>NUCLEOTIDE SEQUENCE</scope>
    <source>
        <tissue evidence="13">Spear leaf of Hainan Tall coconut</tissue>
    </source>
</reference>
<reference evidence="13" key="1">
    <citation type="journal article" date="2017" name="Gigascience">
        <title>The genome draft of coconut (Cocos nucifera).</title>
        <authorList>
            <person name="Xiao Y."/>
            <person name="Xu P."/>
            <person name="Fan H."/>
            <person name="Baudouin L."/>
            <person name="Xia W."/>
            <person name="Bocs S."/>
            <person name="Xu J."/>
            <person name="Li Q."/>
            <person name="Guo A."/>
            <person name="Zhou L."/>
            <person name="Li J."/>
            <person name="Wu Y."/>
            <person name="Ma Z."/>
            <person name="Armero A."/>
            <person name="Issali A.E."/>
            <person name="Liu N."/>
            <person name="Peng M."/>
            <person name="Yang Y."/>
        </authorList>
    </citation>
    <scope>NUCLEOTIDE SEQUENCE</scope>
    <source>
        <tissue evidence="13">Spear leaf of Hainan Tall coconut</tissue>
    </source>
</reference>
<evidence type="ECO:0000256" key="11">
    <source>
        <dbReference type="SAM" id="Phobius"/>
    </source>
</evidence>
<evidence type="ECO:0000256" key="2">
    <source>
        <dbReference type="ARBA" id="ARBA00004479"/>
    </source>
</evidence>
<protein>
    <submittedName>
        <fullName evidence="13">Phytosulfokine receptor 1-like</fullName>
    </submittedName>
</protein>
<dbReference type="Proteomes" id="UP000797356">
    <property type="component" value="Chromosome 10"/>
</dbReference>
<dbReference type="PANTHER" id="PTHR48065">
    <property type="entry name" value="OS10G0469600 PROTEIN"/>
    <property type="match status" value="1"/>
</dbReference>
<evidence type="ECO:0000256" key="3">
    <source>
        <dbReference type="ARBA" id="ARBA00009592"/>
    </source>
</evidence>
<feature type="transmembrane region" description="Helical" evidence="11">
    <location>
        <begin position="587"/>
        <end position="605"/>
    </location>
</feature>
<comment type="subcellular location">
    <subcellularLocation>
        <location evidence="1">Cell membrane</location>
    </subcellularLocation>
    <subcellularLocation>
        <location evidence="2">Membrane</location>
        <topology evidence="2">Single-pass type I membrane protein</topology>
    </subcellularLocation>
</comment>
<evidence type="ECO:0000256" key="9">
    <source>
        <dbReference type="ARBA" id="ARBA00022989"/>
    </source>
</evidence>
<keyword evidence="13" id="KW-0675">Receptor</keyword>
<evidence type="ECO:0000256" key="1">
    <source>
        <dbReference type="ARBA" id="ARBA00004236"/>
    </source>
</evidence>
<dbReference type="SMART" id="SM00369">
    <property type="entry name" value="LRR_TYP"/>
    <property type="match status" value="6"/>
</dbReference>
<dbReference type="PRINTS" id="PR00019">
    <property type="entry name" value="LEURICHRPT"/>
</dbReference>
<dbReference type="FunFam" id="3.80.10.10:FF:000213">
    <property type="entry name" value="Tyrosine-sulfated glycopeptide receptor 1"/>
    <property type="match status" value="1"/>
</dbReference>
<dbReference type="PANTHER" id="PTHR48065:SF69">
    <property type="entry name" value="OS07G0466500 PROTEIN"/>
    <property type="match status" value="1"/>
</dbReference>
<dbReference type="InterPro" id="IPR003591">
    <property type="entry name" value="Leu-rich_rpt_typical-subtyp"/>
</dbReference>
<dbReference type="Gene3D" id="3.80.10.10">
    <property type="entry name" value="Ribonuclease Inhibitor"/>
    <property type="match status" value="4"/>
</dbReference>
<dbReference type="FunFam" id="3.80.10.10:FF:000400">
    <property type="entry name" value="Nuclear pore complex protein NUP107"/>
    <property type="match status" value="1"/>
</dbReference>
<dbReference type="GO" id="GO:0005886">
    <property type="term" value="C:plasma membrane"/>
    <property type="evidence" value="ECO:0007669"/>
    <property type="project" value="UniProtKB-SubCell"/>
</dbReference>
<dbReference type="EMBL" id="CM017881">
    <property type="protein sequence ID" value="KAG1362823.1"/>
    <property type="molecule type" value="Genomic_DNA"/>
</dbReference>
<evidence type="ECO:0000256" key="4">
    <source>
        <dbReference type="ARBA" id="ARBA00022475"/>
    </source>
</evidence>
<evidence type="ECO:0000313" key="14">
    <source>
        <dbReference type="Proteomes" id="UP000797356"/>
    </source>
</evidence>
<evidence type="ECO:0000256" key="7">
    <source>
        <dbReference type="ARBA" id="ARBA00022729"/>
    </source>
</evidence>
<keyword evidence="9 11" id="KW-1133">Transmembrane helix</keyword>
<keyword evidence="7" id="KW-0732">Signal</keyword>
<keyword evidence="10 11" id="KW-0472">Membrane</keyword>
<proteinExistence type="inferred from homology"/>
<dbReference type="InterPro" id="IPR013210">
    <property type="entry name" value="LRR_N_plant-typ"/>
</dbReference>
<name>A0A8K0IPE4_COCNU</name>
<accession>A0A8K0IPE4</accession>
<dbReference type="PROSITE" id="PS51450">
    <property type="entry name" value="LRR"/>
    <property type="match status" value="1"/>
</dbReference>
<sequence>MKNLLKLLLRCPFYSIFFLFSFCYPIHAANYQNLSCNLSDLRALLHLSDGLDSGIDGWRMPDDPSVNCCSWVGIRCALFSVSSSSAAVNSTDLSLRVVGLDLARRDLKGILSNSTGELDRLSFLNLSHNSFRGPLPHELFHLQRLEVLDLGSNDFSGELGQGIGNLTSLSYLDISFNGFTGSIPDTFNHLQKLESFSAESNSLVGQLPNSLSSCSMLRLLNLRNNSLDGAINLDFTKLVNLVQLDLGWNQLHGIIPENLSSCRALKVLNLARNHLYGQIPRTFGDLQALSDLSLSNNSISNIPSGLETLQECRNLTVLVLTTNFYGEEIPSSGIQGFQNLRVLVVAFCALTGTVPPWIVNSKELSLLDLSWNHLTGGIPLGLGYLDYLFYLDLSNNSLSGEIPMSITKLKSLSSESFWHSGSSSGFPLFVWRNQTGTGQLQYKTYTSFPPTLDLSDNMMNGTIRKEIGNLRLLQVLDLSRNNFSGSIPDELSGILNLEKLDLSFNDLSGTIPSSLVKLNFLSSFSVAHNRLHGQIPTEGQFSTFPRSSFKGNPGLCGVFFFFCNSTKMPPELEQNDREGTGIIIQKLPLAIGFIAGFLPTVILFGKCFNYENFER</sequence>
<evidence type="ECO:0000256" key="5">
    <source>
        <dbReference type="ARBA" id="ARBA00022614"/>
    </source>
</evidence>